<dbReference type="EMBL" id="CAWUFR010000076">
    <property type="protein sequence ID" value="CAK6964877.1"/>
    <property type="molecule type" value="Genomic_DNA"/>
</dbReference>
<sequence>MAATAAVRPPQAHPGPDGGNGSTQNPAPSSHPQHHVPAQPVFYVHAQHPPPFFHYQWPMPFSYNPFTGFPGMGYGMVMPPFPPPHPYMEAPPYILPHPHIPPVDYRLLLHAPNAPYQNPNQTRRVRHPYSFPARETVNSEVQTEPLQRGGGSPLVSTDSGHGAASSSLSSSRSSLHKHGSPSSPPSSSHSTLKKQRSPKAKNHDLPSRQKKKEDFEVDRTYSSSSIKQGFNISHPTGLKTVQPCIRATAETQNEPKDSLGKENAVFCRNTHCNIWSVSSTDSLTPVCNSSQREDKVVKQRRLSVPDILMRWGGGTPQAAILKMTDKVLPQNEDQLLSSEVEYEKSVYQSLTETKNGPVVADGADAEDNAENDAEGILSSKDTEPVFPVGLVGSVQHSLPYNDELLHSLNKSQKLHELENDSETNPHEETIEIIPYQTSFNSSHMKRMNESVWSVESLAPFVPKDWLMQNSMFESEVIIEMTEEAKDGLLSPQNDNLIVKASKERRQSRRFSSVFNSPAEKLILPKMPELETEIDASDMGRLSKQGQSVAPSEKDPVALSTCLLSKNHSSTPNQEDVGEKGSSEPEANQSPNQETYIVIKQLVKSPIQESDTVTEKQVEIPCSPEQQETLASNSTAGKKILSTNHSDNGDNIRVEEGVYGNEDGQLRNEQLRVPVAHPEMVEVSPSKGHLVDCGIQCTELQEQKCLCEDLKTNMGPNGKYMKNGKAEGFSINGHMQKHHKRHGQRRNNRQEKHNSPPDAYNSRYYGKPGKPRGGNGRYPQ</sequence>
<protein>
    <submittedName>
        <fullName evidence="2">Uncharacterized protein LOC121885001 isoform X1</fullName>
    </submittedName>
</protein>
<feature type="compositionally biased region" description="Polar residues" evidence="1">
    <location>
        <begin position="22"/>
        <end position="31"/>
    </location>
</feature>
<feature type="compositionally biased region" description="Polar residues" evidence="1">
    <location>
        <begin position="220"/>
        <end position="234"/>
    </location>
</feature>
<feature type="compositionally biased region" description="Polar residues" evidence="1">
    <location>
        <begin position="136"/>
        <end position="145"/>
    </location>
</feature>
<evidence type="ECO:0000256" key="1">
    <source>
        <dbReference type="SAM" id="MobiDB-lite"/>
    </source>
</evidence>
<comment type="caution">
    <text evidence="2">The sequence shown here is derived from an EMBL/GenBank/DDBJ whole genome shotgun (WGS) entry which is preliminary data.</text>
</comment>
<accession>A0AAV1P294</accession>
<feature type="compositionally biased region" description="Gly residues" evidence="1">
    <location>
        <begin position="770"/>
        <end position="779"/>
    </location>
</feature>
<feature type="region of interest" description="Disordered" evidence="1">
    <location>
        <begin position="1"/>
        <end position="35"/>
    </location>
</feature>
<proteinExistence type="predicted"/>
<reference evidence="2 3" key="1">
    <citation type="submission" date="2024-01" db="EMBL/GenBank/DDBJ databases">
        <authorList>
            <person name="Alioto T."/>
            <person name="Alioto T."/>
            <person name="Gomez Garrido J."/>
        </authorList>
    </citation>
    <scope>NUCLEOTIDE SEQUENCE [LARGE SCALE GENOMIC DNA]</scope>
</reference>
<organism evidence="2 3">
    <name type="scientific">Scomber scombrus</name>
    <name type="common">Atlantic mackerel</name>
    <name type="synonym">Scomber vernalis</name>
    <dbReference type="NCBI Taxonomy" id="13677"/>
    <lineage>
        <taxon>Eukaryota</taxon>
        <taxon>Metazoa</taxon>
        <taxon>Chordata</taxon>
        <taxon>Craniata</taxon>
        <taxon>Vertebrata</taxon>
        <taxon>Euteleostomi</taxon>
        <taxon>Actinopterygii</taxon>
        <taxon>Neopterygii</taxon>
        <taxon>Teleostei</taxon>
        <taxon>Neoteleostei</taxon>
        <taxon>Acanthomorphata</taxon>
        <taxon>Pelagiaria</taxon>
        <taxon>Scombriformes</taxon>
        <taxon>Scombridae</taxon>
        <taxon>Scomber</taxon>
    </lineage>
</organism>
<gene>
    <name evidence="2" type="ORF">FSCOSCO3_A021139</name>
</gene>
<feature type="region of interest" description="Disordered" evidence="1">
    <location>
        <begin position="534"/>
        <end position="592"/>
    </location>
</feature>
<evidence type="ECO:0000313" key="3">
    <source>
        <dbReference type="Proteomes" id="UP001314229"/>
    </source>
</evidence>
<feature type="compositionally biased region" description="Polar residues" evidence="1">
    <location>
        <begin position="561"/>
        <end position="573"/>
    </location>
</feature>
<feature type="region of interest" description="Disordered" evidence="1">
    <location>
        <begin position="131"/>
        <end position="234"/>
    </location>
</feature>
<feature type="compositionally biased region" description="Basic residues" evidence="1">
    <location>
        <begin position="734"/>
        <end position="746"/>
    </location>
</feature>
<name>A0AAV1P294_SCOSC</name>
<feature type="compositionally biased region" description="Basic residues" evidence="1">
    <location>
        <begin position="191"/>
        <end position="200"/>
    </location>
</feature>
<dbReference type="AlphaFoldDB" id="A0AAV1P294"/>
<evidence type="ECO:0000313" key="2">
    <source>
        <dbReference type="EMBL" id="CAK6964877.1"/>
    </source>
</evidence>
<keyword evidence="3" id="KW-1185">Reference proteome</keyword>
<feature type="compositionally biased region" description="Basic and acidic residues" evidence="1">
    <location>
        <begin position="201"/>
        <end position="219"/>
    </location>
</feature>
<feature type="region of interest" description="Disordered" evidence="1">
    <location>
        <begin position="733"/>
        <end position="779"/>
    </location>
</feature>
<dbReference type="Proteomes" id="UP001314229">
    <property type="component" value="Unassembled WGS sequence"/>
</dbReference>